<feature type="compositionally biased region" description="Basic and acidic residues" evidence="1">
    <location>
        <begin position="98"/>
        <end position="111"/>
    </location>
</feature>
<evidence type="ECO:0000256" key="1">
    <source>
        <dbReference type="SAM" id="MobiDB-lite"/>
    </source>
</evidence>
<comment type="caution">
    <text evidence="2">The sequence shown here is derived from an EMBL/GenBank/DDBJ whole genome shotgun (WGS) entry which is preliminary data.</text>
</comment>
<sequence length="285" mass="31284">MSTRPGSGDDEATRSRQGLASGSVAGTRATSRGRVVEEIESGDEGGGQGTLARRSDVLGLAYGDDSDLYDSYDEDYSEDDLDPNMPQEERDEILVESAMRRIQDAQERGSSDVHLSSKQLAALERHKKRMEEERVRRRARRREREQQRVAVPISQLSFDFSSRSSASSPEPSEYSSRSGSSTYPPNSASMRKRSGTQRQSSVGARDREAYEQSRSTASSRSKTATAGAIKDMRPVTPGSIAANATPPASARNSPNSADNDERSTRRKTRSSTAANNTQESSRRHR</sequence>
<reference evidence="2 3" key="1">
    <citation type="submission" date="2015-04" db="EMBL/GenBank/DDBJ databases">
        <title>Genome sequence of Ceratocystis platani, a major pathogen of plane trees.</title>
        <authorList>
            <person name="Belbahri L."/>
        </authorList>
    </citation>
    <scope>NUCLEOTIDE SEQUENCE [LARGE SCALE GENOMIC DNA]</scope>
    <source>
        <strain evidence="2 3">CFO</strain>
    </source>
</reference>
<proteinExistence type="predicted"/>
<feature type="compositionally biased region" description="Low complexity" evidence="1">
    <location>
        <begin position="148"/>
        <end position="187"/>
    </location>
</feature>
<keyword evidence="3" id="KW-1185">Reference proteome</keyword>
<dbReference type="AlphaFoldDB" id="A0A0F8B6H2"/>
<protein>
    <recommendedName>
        <fullName evidence="4">Prenylated Rab acceptor 1</fullName>
    </recommendedName>
</protein>
<feature type="compositionally biased region" description="Low complexity" evidence="1">
    <location>
        <begin position="213"/>
        <end position="226"/>
    </location>
</feature>
<feature type="region of interest" description="Disordered" evidence="1">
    <location>
        <begin position="1"/>
        <end position="285"/>
    </location>
</feature>
<feature type="compositionally biased region" description="Acidic residues" evidence="1">
    <location>
        <begin position="64"/>
        <end position="82"/>
    </location>
</feature>
<name>A0A0F8B6H2_CERFI</name>
<accession>A0A0F8B6H2</accession>
<dbReference type="EMBL" id="LBBL01000047">
    <property type="protein sequence ID" value="KKF96355.1"/>
    <property type="molecule type" value="Genomic_DNA"/>
</dbReference>
<evidence type="ECO:0000313" key="2">
    <source>
        <dbReference type="EMBL" id="KKF96355.1"/>
    </source>
</evidence>
<gene>
    <name evidence="2" type="ORF">CFO_g1312</name>
</gene>
<dbReference type="Proteomes" id="UP000034841">
    <property type="component" value="Unassembled WGS sequence"/>
</dbReference>
<dbReference type="OrthoDB" id="63113at2759"/>
<evidence type="ECO:0008006" key="4">
    <source>
        <dbReference type="Google" id="ProtNLM"/>
    </source>
</evidence>
<evidence type="ECO:0000313" key="3">
    <source>
        <dbReference type="Proteomes" id="UP000034841"/>
    </source>
</evidence>
<organism evidence="2 3">
    <name type="scientific">Ceratocystis fimbriata f. sp. platani</name>
    <dbReference type="NCBI Taxonomy" id="88771"/>
    <lineage>
        <taxon>Eukaryota</taxon>
        <taxon>Fungi</taxon>
        <taxon>Dikarya</taxon>
        <taxon>Ascomycota</taxon>
        <taxon>Pezizomycotina</taxon>
        <taxon>Sordariomycetes</taxon>
        <taxon>Hypocreomycetidae</taxon>
        <taxon>Microascales</taxon>
        <taxon>Ceratocystidaceae</taxon>
        <taxon>Ceratocystis</taxon>
    </lineage>
</organism>